<feature type="transmembrane region" description="Helical" evidence="11">
    <location>
        <begin position="251"/>
        <end position="275"/>
    </location>
</feature>
<gene>
    <name evidence="14" type="ORF">H9789_05340</name>
</gene>
<protein>
    <recommendedName>
        <fullName evidence="3 10">Cell division protein FtsX</fullName>
    </recommendedName>
</protein>
<keyword evidence="8 10" id="KW-0472">Membrane</keyword>
<evidence type="ECO:0000256" key="6">
    <source>
        <dbReference type="ARBA" id="ARBA00022692"/>
    </source>
</evidence>
<evidence type="ECO:0000256" key="4">
    <source>
        <dbReference type="ARBA" id="ARBA00022475"/>
    </source>
</evidence>
<dbReference type="Proteomes" id="UP000823865">
    <property type="component" value="Unassembled WGS sequence"/>
</dbReference>
<feature type="transmembrane region" description="Helical" evidence="11">
    <location>
        <begin position="163"/>
        <end position="184"/>
    </location>
</feature>
<evidence type="ECO:0000256" key="9">
    <source>
        <dbReference type="ARBA" id="ARBA00023306"/>
    </source>
</evidence>
<dbReference type="GO" id="GO:0051301">
    <property type="term" value="P:cell division"/>
    <property type="evidence" value="ECO:0007669"/>
    <property type="project" value="UniProtKB-KW"/>
</dbReference>
<keyword evidence="9 10" id="KW-0131">Cell cycle</keyword>
<evidence type="ECO:0000256" key="11">
    <source>
        <dbReference type="SAM" id="Phobius"/>
    </source>
</evidence>
<dbReference type="Gene3D" id="3.30.70.3040">
    <property type="match status" value="1"/>
</dbReference>
<evidence type="ECO:0000256" key="5">
    <source>
        <dbReference type="ARBA" id="ARBA00022618"/>
    </source>
</evidence>
<evidence type="ECO:0000259" key="12">
    <source>
        <dbReference type="Pfam" id="PF02687"/>
    </source>
</evidence>
<dbReference type="PANTHER" id="PTHR47755">
    <property type="entry name" value="CELL DIVISION PROTEIN FTSX"/>
    <property type="match status" value="1"/>
</dbReference>
<dbReference type="GO" id="GO:0005886">
    <property type="term" value="C:plasma membrane"/>
    <property type="evidence" value="ECO:0007669"/>
    <property type="project" value="UniProtKB-SubCell"/>
</dbReference>
<dbReference type="Pfam" id="PF02687">
    <property type="entry name" value="FtsX"/>
    <property type="match status" value="1"/>
</dbReference>
<evidence type="ECO:0000256" key="2">
    <source>
        <dbReference type="ARBA" id="ARBA00007379"/>
    </source>
</evidence>
<feature type="domain" description="ABC3 transporter permease C-terminal" evidence="12">
    <location>
        <begin position="167"/>
        <end position="284"/>
    </location>
</feature>
<dbReference type="InterPro" id="IPR004513">
    <property type="entry name" value="FtsX"/>
</dbReference>
<proteinExistence type="inferred from homology"/>
<name>A0A9E2L5W9_9BACT</name>
<dbReference type="PANTHER" id="PTHR47755:SF1">
    <property type="entry name" value="CELL DIVISION PROTEIN FTSX"/>
    <property type="match status" value="1"/>
</dbReference>
<dbReference type="AlphaFoldDB" id="A0A9E2L5W9"/>
<reference evidence="14" key="1">
    <citation type="journal article" date="2021" name="PeerJ">
        <title>Extensive microbial diversity within the chicken gut microbiome revealed by metagenomics and culture.</title>
        <authorList>
            <person name="Gilroy R."/>
            <person name="Ravi A."/>
            <person name="Getino M."/>
            <person name="Pursley I."/>
            <person name="Horton D.L."/>
            <person name="Alikhan N.F."/>
            <person name="Baker D."/>
            <person name="Gharbi K."/>
            <person name="Hall N."/>
            <person name="Watson M."/>
            <person name="Adriaenssens E.M."/>
            <person name="Foster-Nyarko E."/>
            <person name="Jarju S."/>
            <person name="Secka A."/>
            <person name="Antonio M."/>
            <person name="Oren A."/>
            <person name="Chaudhuri R.R."/>
            <person name="La Ragione R."/>
            <person name="Hildebrand F."/>
            <person name="Pallen M.J."/>
        </authorList>
    </citation>
    <scope>NUCLEOTIDE SEQUENCE</scope>
    <source>
        <strain evidence="14">G3-2149</strain>
    </source>
</reference>
<evidence type="ECO:0000256" key="1">
    <source>
        <dbReference type="ARBA" id="ARBA00004651"/>
    </source>
</evidence>
<dbReference type="PROSITE" id="PS51257">
    <property type="entry name" value="PROKAR_LIPOPROTEIN"/>
    <property type="match status" value="1"/>
</dbReference>
<dbReference type="EMBL" id="JAHLFU010000104">
    <property type="protein sequence ID" value="MBU3853231.1"/>
    <property type="molecule type" value="Genomic_DNA"/>
</dbReference>
<dbReference type="InterPro" id="IPR040690">
    <property type="entry name" value="FtsX_ECD"/>
</dbReference>
<reference evidence="14" key="2">
    <citation type="submission" date="2021-04" db="EMBL/GenBank/DDBJ databases">
        <authorList>
            <person name="Gilroy R."/>
        </authorList>
    </citation>
    <scope>NUCLEOTIDE SEQUENCE</scope>
    <source>
        <strain evidence="14">G3-2149</strain>
    </source>
</reference>
<feature type="transmembrane region" description="Helical" evidence="11">
    <location>
        <begin position="12"/>
        <end position="36"/>
    </location>
</feature>
<dbReference type="Pfam" id="PF18075">
    <property type="entry name" value="FtsX_ECD"/>
    <property type="match status" value="1"/>
</dbReference>
<feature type="transmembrane region" description="Helical" evidence="11">
    <location>
        <begin position="217"/>
        <end position="239"/>
    </location>
</feature>
<evidence type="ECO:0000256" key="3">
    <source>
        <dbReference type="ARBA" id="ARBA00021907"/>
    </source>
</evidence>
<feature type="domain" description="FtsX extracellular" evidence="13">
    <location>
        <begin position="52"/>
        <end position="144"/>
    </location>
</feature>
<comment type="subcellular location">
    <subcellularLocation>
        <location evidence="1">Cell membrane</location>
        <topology evidence="1">Multi-pass membrane protein</topology>
    </subcellularLocation>
</comment>
<evidence type="ECO:0000313" key="15">
    <source>
        <dbReference type="Proteomes" id="UP000823865"/>
    </source>
</evidence>
<sequence>MRKGKRKRSLTGMQVFTSCISTALVLILFGLVVFFVQVAHELSNSVKEDLVVSVLLSDEAGEDAIQAYTLEMQQKQYIKKLDYISKEQALKEHIQEMGTDPEEFLGSNPFSPSLEIHLKADYANSDSLSWITRDIKAQPVVLNVVYQKDLIDSLNNNLQKVSLVLLILAALLTFVSFGLINSTVKMSLYANRFLIHTMKLVGARWSFIRRPFLSRSFWIGLTSAILANGVLVTGIHLFLRYDPVLENIITLNMVLIMGGAVLLAGILLTLTSSYLSVNKFLRMKAGELHEM</sequence>
<comment type="similarity">
    <text evidence="2 10">Belongs to the ABC-4 integral membrane protein family. FtsX subfamily.</text>
</comment>
<dbReference type="InterPro" id="IPR003838">
    <property type="entry name" value="ABC3_permease_C"/>
</dbReference>
<evidence type="ECO:0000256" key="10">
    <source>
        <dbReference type="PIRNR" id="PIRNR003097"/>
    </source>
</evidence>
<evidence type="ECO:0000256" key="7">
    <source>
        <dbReference type="ARBA" id="ARBA00022989"/>
    </source>
</evidence>
<accession>A0A9E2L5W9</accession>
<evidence type="ECO:0000259" key="13">
    <source>
        <dbReference type="Pfam" id="PF18075"/>
    </source>
</evidence>
<keyword evidence="4 10" id="KW-1003">Cell membrane</keyword>
<organism evidence="14 15">
    <name type="scientific">Candidatus Paraprevotella stercoravium</name>
    <dbReference type="NCBI Taxonomy" id="2838725"/>
    <lineage>
        <taxon>Bacteria</taxon>
        <taxon>Pseudomonadati</taxon>
        <taxon>Bacteroidota</taxon>
        <taxon>Bacteroidia</taxon>
        <taxon>Bacteroidales</taxon>
        <taxon>Prevotellaceae</taxon>
        <taxon>Paraprevotella</taxon>
    </lineage>
</organism>
<keyword evidence="5 10" id="KW-0132">Cell division</keyword>
<evidence type="ECO:0000256" key="8">
    <source>
        <dbReference type="ARBA" id="ARBA00023136"/>
    </source>
</evidence>
<keyword evidence="7 11" id="KW-1133">Transmembrane helix</keyword>
<keyword evidence="6 11" id="KW-0812">Transmembrane</keyword>
<comment type="caution">
    <text evidence="14">The sequence shown here is derived from an EMBL/GenBank/DDBJ whole genome shotgun (WGS) entry which is preliminary data.</text>
</comment>
<evidence type="ECO:0000313" key="14">
    <source>
        <dbReference type="EMBL" id="MBU3853231.1"/>
    </source>
</evidence>
<dbReference type="PIRSF" id="PIRSF003097">
    <property type="entry name" value="FtsX"/>
    <property type="match status" value="1"/>
</dbReference>